<proteinExistence type="predicted"/>
<evidence type="ECO:0000256" key="3">
    <source>
        <dbReference type="ARBA" id="ARBA00046271"/>
    </source>
</evidence>
<protein>
    <submittedName>
        <fullName evidence="4">PX11C-like protein</fullName>
    </submittedName>
</protein>
<evidence type="ECO:0000256" key="1">
    <source>
        <dbReference type="ARBA" id="ARBA00023136"/>
    </source>
</evidence>
<dbReference type="PANTHER" id="PTHR20990">
    <property type="entry name" value="PEROXISOMAL BIOGENESIS FACTOR 11"/>
    <property type="match status" value="1"/>
</dbReference>
<keyword evidence="1" id="KW-0472">Membrane</keyword>
<comment type="subcellular location">
    <subcellularLocation>
        <location evidence="3">Peroxisome membrane</location>
    </subcellularLocation>
</comment>
<gene>
    <name evidence="4" type="ORF">MAR_035243</name>
</gene>
<accession>A0ABY7EMG4</accession>
<keyword evidence="2" id="KW-0576">Peroxisome</keyword>
<dbReference type="Pfam" id="PF05648">
    <property type="entry name" value="PEX11"/>
    <property type="match status" value="1"/>
</dbReference>
<dbReference type="PANTHER" id="PTHR20990:SF1">
    <property type="entry name" value="PEROXISOMAL MEMBRANE PROTEIN 11C"/>
    <property type="match status" value="1"/>
</dbReference>
<keyword evidence="5" id="KW-1185">Reference proteome</keyword>
<reference evidence="4" key="1">
    <citation type="submission" date="2022-11" db="EMBL/GenBank/DDBJ databases">
        <title>Centuries of genome instability and evolution in soft-shell clam transmissible cancer (bioRxiv).</title>
        <authorList>
            <person name="Hart S.F.M."/>
            <person name="Yonemitsu M.A."/>
            <person name="Giersch R.M."/>
            <person name="Beal B.F."/>
            <person name="Arriagada G."/>
            <person name="Davis B.W."/>
            <person name="Ostrander E.A."/>
            <person name="Goff S.P."/>
            <person name="Metzger M.J."/>
        </authorList>
    </citation>
    <scope>NUCLEOTIDE SEQUENCE</scope>
    <source>
        <strain evidence="4">MELC-2E11</strain>
        <tissue evidence="4">Siphon/mantle</tissue>
    </source>
</reference>
<evidence type="ECO:0000313" key="4">
    <source>
        <dbReference type="EMBL" id="WAR10167.1"/>
    </source>
</evidence>
<organism evidence="4 5">
    <name type="scientific">Mya arenaria</name>
    <name type="common">Soft-shell clam</name>
    <dbReference type="NCBI Taxonomy" id="6604"/>
    <lineage>
        <taxon>Eukaryota</taxon>
        <taxon>Metazoa</taxon>
        <taxon>Spiralia</taxon>
        <taxon>Lophotrochozoa</taxon>
        <taxon>Mollusca</taxon>
        <taxon>Bivalvia</taxon>
        <taxon>Autobranchia</taxon>
        <taxon>Heteroconchia</taxon>
        <taxon>Euheterodonta</taxon>
        <taxon>Imparidentia</taxon>
        <taxon>Neoheterodontei</taxon>
        <taxon>Myida</taxon>
        <taxon>Myoidea</taxon>
        <taxon>Myidae</taxon>
        <taxon>Mya</taxon>
    </lineage>
</organism>
<evidence type="ECO:0000313" key="5">
    <source>
        <dbReference type="Proteomes" id="UP001164746"/>
    </source>
</evidence>
<sequence length="536" mass="63004">MDTAVRLVGSYTSRDKFIRLCQYILKFLAGQQKTNAGIRLGIISSELGACRTVLRLFDDVPMFAYSLSYGLGRKVYYPLEHIAWLADRKILERNSGPWGLACLVAWAVSLLTEIFKSILQIRLIRRAQIQLLKERELEAQEERETAEMSTSLKGQIKVLKSQERELYLAVIEHLTDLVNAINWLPPGFLWSGKFSARFTGAMGTISSAIKLYRYDTYSWHEVSCIKSSDTYSWHEVYCTKSYDTYSWHEVYCTKSYDTYSWHEVYCTMSSDTYSWHEVYCTMSSDTYSWQEVYCIKSSDTYSWQEVYCIKSSDTYSWHEVYCIKSSDTYSWHEVYCIKSSDTYSWHEVYCIKSSDTYSWHEVYCIKSSDTYSWHEVYCIKSSDTYSWHEVYCIKSSDTYSWHEVYCIKSSDTYSWHEVYCIKSSDTYSWHEVYCIKSSDMYSWHEVYCIKSSDTDECLTGVLSLDPISALPLRQGNVSVLTTDEVDLYPRGSGFNDRFSAENNNMKQTAEWISNENQRCHSEYCWLETENEKFFKY</sequence>
<dbReference type="EMBL" id="CP111018">
    <property type="protein sequence ID" value="WAR10167.1"/>
    <property type="molecule type" value="Genomic_DNA"/>
</dbReference>
<evidence type="ECO:0000256" key="2">
    <source>
        <dbReference type="ARBA" id="ARBA00023140"/>
    </source>
</evidence>
<dbReference type="Proteomes" id="UP001164746">
    <property type="component" value="Chromosome 7"/>
</dbReference>
<dbReference type="InterPro" id="IPR026510">
    <property type="entry name" value="PEX11C_met"/>
</dbReference>
<dbReference type="InterPro" id="IPR008733">
    <property type="entry name" value="PEX11"/>
</dbReference>
<name>A0ABY7EMG4_MYAAR</name>